<proteinExistence type="predicted"/>
<name>A0ABS4QS72_9NOCA</name>
<dbReference type="PANTHER" id="PTHR37937:SF1">
    <property type="entry name" value="CONJUGATIVE TRANSFER: DNA TRANSPORT"/>
    <property type="match status" value="1"/>
</dbReference>
<sequence>MKQPNQQSDLSEWKELIGASAAIGLAESVGMSMRVGERLYSSAPDPDVPWNPISLVIGLGSGDLAWTAASSWGAATLLAGTAGAAAGSVWAWRAGCRACQRVSGKLASRKQVRAEAVDAQAQYMAHGHELADLSRDAVLGKARELKVVLRTEDAPGVLVARAVQDGREIYASYEDLHLDIWGPRSGKSTSRVIPAVMEAPGAVVATSNKRDVVDATRTSRSRIGEVHVFDPQQVAEEPCGWYWDPIAWVAGSDGGAGAQERAAELAGYFAASEDGEAKGDNFFPQEGEDLLAGLFLAAAVAKRPITDVYEWVTTPSDREPIDILSGGEFDLIAAGLSDQYNAADKQRSGVFSTAKKQASCLRYVRIRPWVTPPAKGEAPRKSFDVDEFIRSRGTLYPLSEEGKGSAGPLVTALCAAVADAGKREGRRHPGGRLPVPPLFVLDEAANIVRWPDLPKQYSHFGSRGIVVLTILQSWAQGVRCWGESGMRALLSATNVLTLGAGLKDTSFLKDMSELVGSHYELSTSTSVSRGATGGGTSRSTSTSRTTEITLAPSDLAALPKGRVLVFVSGHRATLAQAVPWFERPYAAEIAAALDELTHSAPAGRPRLRVVPTWGTDAEGQTA</sequence>
<feature type="domain" description="TraD/TraG TraM recognition site" evidence="7">
    <location>
        <begin position="438"/>
        <end position="560"/>
    </location>
</feature>
<evidence type="ECO:0000256" key="2">
    <source>
        <dbReference type="ARBA" id="ARBA00022475"/>
    </source>
</evidence>
<dbReference type="InterPro" id="IPR051539">
    <property type="entry name" value="T4SS-coupling_protein"/>
</dbReference>
<evidence type="ECO:0000256" key="3">
    <source>
        <dbReference type="ARBA" id="ARBA00022692"/>
    </source>
</evidence>
<dbReference type="SUPFAM" id="SSF52540">
    <property type="entry name" value="P-loop containing nucleoside triphosphate hydrolases"/>
    <property type="match status" value="1"/>
</dbReference>
<keyword evidence="5" id="KW-0472">Membrane</keyword>
<dbReference type="Proteomes" id="UP001519325">
    <property type="component" value="Unassembled WGS sequence"/>
</dbReference>
<dbReference type="PANTHER" id="PTHR37937">
    <property type="entry name" value="CONJUGATIVE TRANSFER: DNA TRANSPORT"/>
    <property type="match status" value="1"/>
</dbReference>
<keyword evidence="2" id="KW-1003">Cell membrane</keyword>
<evidence type="ECO:0000313" key="9">
    <source>
        <dbReference type="Proteomes" id="UP001519325"/>
    </source>
</evidence>
<dbReference type="Pfam" id="PF12696">
    <property type="entry name" value="TraG-D_C"/>
    <property type="match status" value="1"/>
</dbReference>
<gene>
    <name evidence="8" type="ORF">BJ987_007523</name>
</gene>
<dbReference type="CDD" id="cd01127">
    <property type="entry name" value="TrwB_TraG_TraD_VirD4"/>
    <property type="match status" value="1"/>
</dbReference>
<accession>A0ABS4QS72</accession>
<dbReference type="InterPro" id="IPR027417">
    <property type="entry name" value="P-loop_NTPase"/>
</dbReference>
<keyword evidence="3" id="KW-0812">Transmembrane</keyword>
<evidence type="ECO:0000256" key="6">
    <source>
        <dbReference type="SAM" id="MobiDB-lite"/>
    </source>
</evidence>
<organism evidence="8 9">
    <name type="scientific">Nocardia goodfellowii</name>
    <dbReference type="NCBI Taxonomy" id="882446"/>
    <lineage>
        <taxon>Bacteria</taxon>
        <taxon>Bacillati</taxon>
        <taxon>Actinomycetota</taxon>
        <taxon>Actinomycetes</taxon>
        <taxon>Mycobacteriales</taxon>
        <taxon>Nocardiaceae</taxon>
        <taxon>Nocardia</taxon>
    </lineage>
</organism>
<evidence type="ECO:0000256" key="1">
    <source>
        <dbReference type="ARBA" id="ARBA00004651"/>
    </source>
</evidence>
<evidence type="ECO:0000313" key="8">
    <source>
        <dbReference type="EMBL" id="MBP2194545.1"/>
    </source>
</evidence>
<reference evidence="8 9" key="1">
    <citation type="submission" date="2021-03" db="EMBL/GenBank/DDBJ databases">
        <title>Sequencing the genomes of 1000 actinobacteria strains.</title>
        <authorList>
            <person name="Klenk H.-P."/>
        </authorList>
    </citation>
    <scope>NUCLEOTIDE SEQUENCE [LARGE SCALE GENOMIC DNA]</scope>
    <source>
        <strain evidence="8 9">DSM 45516</strain>
    </source>
</reference>
<comment type="caution">
    <text evidence="8">The sequence shown here is derived from an EMBL/GenBank/DDBJ whole genome shotgun (WGS) entry which is preliminary data.</text>
</comment>
<dbReference type="InterPro" id="IPR032689">
    <property type="entry name" value="TraG-D_C"/>
</dbReference>
<keyword evidence="9" id="KW-1185">Reference proteome</keyword>
<dbReference type="Gene3D" id="3.40.50.300">
    <property type="entry name" value="P-loop containing nucleotide triphosphate hydrolases"/>
    <property type="match status" value="1"/>
</dbReference>
<comment type="subcellular location">
    <subcellularLocation>
        <location evidence="1">Cell membrane</location>
        <topology evidence="1">Multi-pass membrane protein</topology>
    </subcellularLocation>
</comment>
<feature type="region of interest" description="Disordered" evidence="6">
    <location>
        <begin position="525"/>
        <end position="546"/>
    </location>
</feature>
<keyword evidence="4" id="KW-1133">Transmembrane helix</keyword>
<protein>
    <submittedName>
        <fullName evidence="8">Type IV secretory pathway TraG/TraD family ATPase VirD4</fullName>
    </submittedName>
</protein>
<evidence type="ECO:0000259" key="7">
    <source>
        <dbReference type="Pfam" id="PF12696"/>
    </source>
</evidence>
<feature type="compositionally biased region" description="Low complexity" evidence="6">
    <location>
        <begin position="537"/>
        <end position="546"/>
    </location>
</feature>
<evidence type="ECO:0000256" key="5">
    <source>
        <dbReference type="ARBA" id="ARBA00023136"/>
    </source>
</evidence>
<dbReference type="EMBL" id="JAGGMR010000002">
    <property type="protein sequence ID" value="MBP2194545.1"/>
    <property type="molecule type" value="Genomic_DNA"/>
</dbReference>
<evidence type="ECO:0000256" key="4">
    <source>
        <dbReference type="ARBA" id="ARBA00022989"/>
    </source>
</evidence>